<keyword evidence="14 15" id="KW-0539">Nucleus</keyword>
<evidence type="ECO:0000256" key="12">
    <source>
        <dbReference type="ARBA" id="ARBA00023172"/>
    </source>
</evidence>
<feature type="region of interest" description="Disordered" evidence="16">
    <location>
        <begin position="299"/>
        <end position="368"/>
    </location>
</feature>
<evidence type="ECO:0000256" key="7">
    <source>
        <dbReference type="ARBA" id="ARBA00022723"/>
    </source>
</evidence>
<evidence type="ECO:0000256" key="10">
    <source>
        <dbReference type="ARBA" id="ARBA00022786"/>
    </source>
</evidence>
<keyword evidence="19" id="KW-1185">Reference proteome</keyword>
<dbReference type="GO" id="GO:0005634">
    <property type="term" value="C:nucleus"/>
    <property type="evidence" value="ECO:0007669"/>
    <property type="project" value="UniProtKB-SubCell"/>
</dbReference>
<comment type="catalytic activity">
    <reaction evidence="1 15">
        <text>S-ubiquitinyl-[E2 ubiquitin-conjugating enzyme]-L-cysteine + [acceptor protein]-L-lysine = [E2 ubiquitin-conjugating enzyme]-L-cysteine + N(6)-ubiquitinyl-[acceptor protein]-L-lysine.</text>
        <dbReference type="EC" id="2.3.2.27"/>
    </reaction>
</comment>
<dbReference type="CDD" id="cd16493">
    <property type="entry name" value="RING-CH-C4HC3_NSE1"/>
    <property type="match status" value="1"/>
</dbReference>
<evidence type="ECO:0000256" key="6">
    <source>
        <dbReference type="ARBA" id="ARBA00022679"/>
    </source>
</evidence>
<dbReference type="Proteomes" id="UP001412239">
    <property type="component" value="Unassembled WGS sequence"/>
</dbReference>
<keyword evidence="7 15" id="KW-0479">Metal-binding</keyword>
<dbReference type="GO" id="GO:0061630">
    <property type="term" value="F:ubiquitin protein ligase activity"/>
    <property type="evidence" value="ECO:0007669"/>
    <property type="project" value="UniProtKB-EC"/>
</dbReference>
<evidence type="ECO:0000256" key="14">
    <source>
        <dbReference type="ARBA" id="ARBA00023242"/>
    </source>
</evidence>
<evidence type="ECO:0000256" key="8">
    <source>
        <dbReference type="ARBA" id="ARBA00022763"/>
    </source>
</evidence>
<evidence type="ECO:0000259" key="17">
    <source>
        <dbReference type="Pfam" id="PF08746"/>
    </source>
</evidence>
<protein>
    <recommendedName>
        <fullName evidence="5 15">Non-structural maintenance of chromosomes element 1 homolog</fullName>
        <ecNumber evidence="4 15">2.3.2.27</ecNumber>
    </recommendedName>
</protein>
<dbReference type="Gene3D" id="1.10.10.10">
    <property type="entry name" value="Winged helix-like DNA-binding domain superfamily/Winged helix DNA-binding domain"/>
    <property type="match status" value="1"/>
</dbReference>
<keyword evidence="10 15" id="KW-0833">Ubl conjugation pathway</keyword>
<keyword evidence="11 15" id="KW-0862">Zinc</keyword>
<evidence type="ECO:0000256" key="16">
    <source>
        <dbReference type="SAM" id="MobiDB-lite"/>
    </source>
</evidence>
<dbReference type="AlphaFoldDB" id="A0A292PUQ8"/>
<sequence length="368" mass="40691">MSLLREGYGDVNRAFLQGFMSRRIMKIDDIRVLLADILSADDAEHEISIEDINERIVSSYISKANDMIHDFDLEIKIMLDQRDRSKTYALINTTSDELVQLATTHNADEIAFFKRVLDAIFETNNTRDAEVLAVHDFAAVRLHKNPQQGGATQATQGSASQSTSGLTMVGAEAALGSFVDEGWLECSKCAHGDRVFRAGFYSLTTRALLELGPYLFQAYNTPADEDGEHDDDGSPTNGTIERVKTCHACREIVTIGLRCTDKYCKLRLHTACAEGIFRPNRTPECPHCKKGWNGGLPVGEEADRGQRMPRGNRQSNVGTTPRARVNSVPQPPSTRRVIRGARDTPIEEASQEDEDAPGEDDDDVEMAG</sequence>
<accession>A0A292PUQ8</accession>
<dbReference type="Pfam" id="PF08746">
    <property type="entry name" value="zf-RING-like"/>
    <property type="match status" value="1"/>
</dbReference>
<evidence type="ECO:0000256" key="11">
    <source>
        <dbReference type="ARBA" id="ARBA00022833"/>
    </source>
</evidence>
<evidence type="ECO:0000256" key="3">
    <source>
        <dbReference type="ARBA" id="ARBA00010258"/>
    </source>
</evidence>
<keyword evidence="9 15" id="KW-0863">Zinc-finger</keyword>
<keyword evidence="8 15" id="KW-0227">DNA damage</keyword>
<evidence type="ECO:0000256" key="2">
    <source>
        <dbReference type="ARBA" id="ARBA00004123"/>
    </source>
</evidence>
<comment type="similarity">
    <text evidence="3 15">Belongs to the NSE1 family.</text>
</comment>
<comment type="subcellular location">
    <subcellularLocation>
        <location evidence="2 15">Nucleus</location>
    </subcellularLocation>
</comment>
<evidence type="ECO:0000313" key="18">
    <source>
        <dbReference type="EMBL" id="CUS10864.1"/>
    </source>
</evidence>
<evidence type="ECO:0000256" key="4">
    <source>
        <dbReference type="ARBA" id="ARBA00012483"/>
    </source>
</evidence>
<evidence type="ECO:0000313" key="19">
    <source>
        <dbReference type="Proteomes" id="UP001412239"/>
    </source>
</evidence>
<evidence type="ECO:0000256" key="5">
    <source>
        <dbReference type="ARBA" id="ARBA00019422"/>
    </source>
</evidence>
<dbReference type="Gene3D" id="3.90.1150.220">
    <property type="match status" value="1"/>
</dbReference>
<comment type="function">
    <text evidence="15">Acts in a DNA repair pathway for removal of UV-induced DNA damage that is distinct from classical nucleotide excision repair and in repair of ionizing radiation damage. Functions in homologous recombination repair of DNA double strand breaks and in recovery of stalled replication forks.</text>
</comment>
<keyword evidence="12 15" id="KW-0233">DNA recombination</keyword>
<dbReference type="GO" id="GO:0008270">
    <property type="term" value="F:zinc ion binding"/>
    <property type="evidence" value="ECO:0007669"/>
    <property type="project" value="UniProtKB-KW"/>
</dbReference>
<keyword evidence="13 15" id="KW-0234">DNA repair</keyword>
<evidence type="ECO:0000256" key="15">
    <source>
        <dbReference type="RuleBase" id="RU368018"/>
    </source>
</evidence>
<gene>
    <name evidence="18" type="ORF">GSTUAT00005006001</name>
</gene>
<dbReference type="PANTHER" id="PTHR20973">
    <property type="entry name" value="NON-SMC ELEMENT 1-RELATED"/>
    <property type="match status" value="1"/>
</dbReference>
<keyword evidence="6 15" id="KW-0808">Transferase</keyword>
<dbReference type="GO" id="GO:0000724">
    <property type="term" value="P:double-strand break repair via homologous recombination"/>
    <property type="evidence" value="ECO:0007669"/>
    <property type="project" value="TreeGrafter"/>
</dbReference>
<dbReference type="InterPro" id="IPR013083">
    <property type="entry name" value="Znf_RING/FYVE/PHD"/>
</dbReference>
<proteinExistence type="inferred from homology"/>
<evidence type="ECO:0000256" key="1">
    <source>
        <dbReference type="ARBA" id="ARBA00000900"/>
    </source>
</evidence>
<dbReference type="InterPro" id="IPR014857">
    <property type="entry name" value="Nse1_RING_C4HC3-type"/>
</dbReference>
<comment type="subunit">
    <text evidence="15">Component of the Smc5-Smc6 complex.</text>
</comment>
<feature type="domain" description="Non-structural maintenance of chromosomes element 1 RING C4HC3-type" evidence="17">
    <location>
        <begin position="246"/>
        <end position="288"/>
    </location>
</feature>
<dbReference type="EMBL" id="LN891037">
    <property type="protein sequence ID" value="CUS10864.1"/>
    <property type="molecule type" value="Genomic_DNA"/>
</dbReference>
<dbReference type="InterPro" id="IPR011513">
    <property type="entry name" value="Nse1"/>
</dbReference>
<dbReference type="EC" id="2.3.2.27" evidence="4 15"/>
<dbReference type="GO" id="GO:0030915">
    <property type="term" value="C:Smc5-Smc6 complex"/>
    <property type="evidence" value="ECO:0007669"/>
    <property type="project" value="UniProtKB-UniRule"/>
</dbReference>
<dbReference type="Pfam" id="PF07574">
    <property type="entry name" value="SMC_Nse1"/>
    <property type="match status" value="1"/>
</dbReference>
<dbReference type="InterPro" id="IPR036388">
    <property type="entry name" value="WH-like_DNA-bd_sf"/>
</dbReference>
<feature type="compositionally biased region" description="Acidic residues" evidence="16">
    <location>
        <begin position="349"/>
        <end position="368"/>
    </location>
</feature>
<reference evidence="18" key="1">
    <citation type="submission" date="2015-10" db="EMBL/GenBank/DDBJ databases">
        <authorList>
            <person name="Regsiter A."/>
            <person name="william w."/>
        </authorList>
    </citation>
    <scope>NUCLEOTIDE SEQUENCE</scope>
    <source>
        <strain evidence="18">Montdore</strain>
    </source>
</reference>
<organism evidence="18 19">
    <name type="scientific">Tuber aestivum</name>
    <name type="common">summer truffle</name>
    <dbReference type="NCBI Taxonomy" id="59557"/>
    <lineage>
        <taxon>Eukaryota</taxon>
        <taxon>Fungi</taxon>
        <taxon>Dikarya</taxon>
        <taxon>Ascomycota</taxon>
        <taxon>Pezizomycotina</taxon>
        <taxon>Pezizomycetes</taxon>
        <taxon>Pezizales</taxon>
        <taxon>Tuberaceae</taxon>
        <taxon>Tuber</taxon>
    </lineage>
</organism>
<evidence type="ECO:0000256" key="9">
    <source>
        <dbReference type="ARBA" id="ARBA00022771"/>
    </source>
</evidence>
<dbReference type="Gene3D" id="3.30.40.10">
    <property type="entry name" value="Zinc/RING finger domain, C3HC4 (zinc finger)"/>
    <property type="match status" value="1"/>
</dbReference>
<evidence type="ECO:0000256" key="13">
    <source>
        <dbReference type="ARBA" id="ARBA00023204"/>
    </source>
</evidence>
<name>A0A292PUQ8_9PEZI</name>
<dbReference type="PANTHER" id="PTHR20973:SF0">
    <property type="entry name" value="NON-STRUCTURAL MAINTENANCE OF CHROMOSOMES ELEMENT 1 HOMOLOG"/>
    <property type="match status" value="1"/>
</dbReference>